<evidence type="ECO:0000256" key="2">
    <source>
        <dbReference type="ARBA" id="ARBA00022737"/>
    </source>
</evidence>
<dbReference type="AlphaFoldDB" id="A0A444ZYM0"/>
<dbReference type="Pfam" id="PF20160">
    <property type="entry name" value="C-JID"/>
    <property type="match status" value="1"/>
</dbReference>
<dbReference type="Proteomes" id="UP000289738">
    <property type="component" value="Chromosome B03"/>
</dbReference>
<keyword evidence="1" id="KW-0433">Leucine-rich repeat</keyword>
<reference evidence="5 6" key="1">
    <citation type="submission" date="2019-01" db="EMBL/GenBank/DDBJ databases">
        <title>Sequencing of cultivated peanut Arachis hypogaea provides insights into genome evolution and oil improvement.</title>
        <authorList>
            <person name="Chen X."/>
        </authorList>
    </citation>
    <scope>NUCLEOTIDE SEQUENCE [LARGE SCALE GENOMIC DNA]</scope>
    <source>
        <strain evidence="6">cv. Fuhuasheng</strain>
        <tissue evidence="5">Leaves</tissue>
    </source>
</reference>
<dbReference type="InterPro" id="IPR045344">
    <property type="entry name" value="C-JID"/>
</dbReference>
<dbReference type="EMBL" id="SDMP01000013">
    <property type="protein sequence ID" value="RYR19132.1"/>
    <property type="molecule type" value="Genomic_DNA"/>
</dbReference>
<protein>
    <recommendedName>
        <fullName evidence="4">C-JID domain-containing protein</fullName>
    </recommendedName>
</protein>
<evidence type="ECO:0000256" key="1">
    <source>
        <dbReference type="ARBA" id="ARBA00022614"/>
    </source>
</evidence>
<evidence type="ECO:0000313" key="6">
    <source>
        <dbReference type="Proteomes" id="UP000289738"/>
    </source>
</evidence>
<keyword evidence="6" id="KW-1185">Reference proteome</keyword>
<keyword evidence="2" id="KW-0677">Repeat</keyword>
<gene>
    <name evidence="5" type="ORF">Ahy_B03g063839</name>
</gene>
<evidence type="ECO:0000259" key="4">
    <source>
        <dbReference type="Pfam" id="PF20160"/>
    </source>
</evidence>
<proteinExistence type="predicted"/>
<feature type="region of interest" description="Disordered" evidence="3">
    <location>
        <begin position="1"/>
        <end position="21"/>
    </location>
</feature>
<comment type="caution">
    <text evidence="5">The sequence shown here is derived from an EMBL/GenBank/DDBJ whole genome shotgun (WGS) entry which is preliminary data.</text>
</comment>
<evidence type="ECO:0000313" key="5">
    <source>
        <dbReference type="EMBL" id="RYR19132.1"/>
    </source>
</evidence>
<sequence length="210" mass="24349">MAVQTSSSRCHQPFPSPPPLTPSSIVRNLSYRGLFPEKERLSEIGSSWIREYIKVHNESTDRLAIVIPGSGIPIPRWFKHQNKGADNSTWIESFPNANDNNWTGIALCAEIVVQFAPPPLIELYFYDQTGKANLVHYVGWLEKEEEVMGELVHLCLFYFSRQLLLRDEKQHDLDGSHFEFKVDYHNYVDNGRLCLEVKKWEMRVVNQDLE</sequence>
<organism evidence="5 6">
    <name type="scientific">Arachis hypogaea</name>
    <name type="common">Peanut</name>
    <dbReference type="NCBI Taxonomy" id="3818"/>
    <lineage>
        <taxon>Eukaryota</taxon>
        <taxon>Viridiplantae</taxon>
        <taxon>Streptophyta</taxon>
        <taxon>Embryophyta</taxon>
        <taxon>Tracheophyta</taxon>
        <taxon>Spermatophyta</taxon>
        <taxon>Magnoliopsida</taxon>
        <taxon>eudicotyledons</taxon>
        <taxon>Gunneridae</taxon>
        <taxon>Pentapetalae</taxon>
        <taxon>rosids</taxon>
        <taxon>fabids</taxon>
        <taxon>Fabales</taxon>
        <taxon>Fabaceae</taxon>
        <taxon>Papilionoideae</taxon>
        <taxon>50 kb inversion clade</taxon>
        <taxon>dalbergioids sensu lato</taxon>
        <taxon>Dalbergieae</taxon>
        <taxon>Pterocarpus clade</taxon>
        <taxon>Arachis</taxon>
    </lineage>
</organism>
<name>A0A444ZYM0_ARAHY</name>
<accession>A0A444ZYM0</accession>
<feature type="compositionally biased region" description="Polar residues" evidence="3">
    <location>
        <begin position="1"/>
        <end position="10"/>
    </location>
</feature>
<feature type="domain" description="C-JID" evidence="4">
    <location>
        <begin position="71"/>
        <end position="207"/>
    </location>
</feature>
<evidence type="ECO:0000256" key="3">
    <source>
        <dbReference type="SAM" id="MobiDB-lite"/>
    </source>
</evidence>